<protein>
    <submittedName>
        <fullName evidence="1">Adenylyl-sulfate kinase</fullName>
        <ecNumber evidence="1">2.7.1.25</ecNumber>
    </submittedName>
</protein>
<accession>A0A5C4SVK7</accession>
<dbReference type="InterPro" id="IPR027417">
    <property type="entry name" value="P-loop_NTPase"/>
</dbReference>
<dbReference type="EMBL" id="VDCQ01000133">
    <property type="protein sequence ID" value="TNJ53902.1"/>
    <property type="molecule type" value="Genomic_DNA"/>
</dbReference>
<dbReference type="OrthoDB" id="9811893at2"/>
<comment type="caution">
    <text evidence="1">The sequence shown here is derived from an EMBL/GenBank/DDBJ whole genome shotgun (WGS) entry which is preliminary data.</text>
</comment>
<dbReference type="SUPFAM" id="SSF52540">
    <property type="entry name" value="P-loop containing nucleoside triphosphate hydrolases"/>
    <property type="match status" value="1"/>
</dbReference>
<keyword evidence="2" id="KW-1185">Reference proteome</keyword>
<dbReference type="Pfam" id="PF07931">
    <property type="entry name" value="CPT"/>
    <property type="match status" value="1"/>
</dbReference>
<dbReference type="Gene3D" id="3.40.50.300">
    <property type="entry name" value="P-loop containing nucleotide triphosphate hydrolases"/>
    <property type="match status" value="1"/>
</dbReference>
<evidence type="ECO:0000313" key="2">
    <source>
        <dbReference type="Proteomes" id="UP000307943"/>
    </source>
</evidence>
<dbReference type="GO" id="GO:0004020">
    <property type="term" value="F:adenylylsulfate kinase activity"/>
    <property type="evidence" value="ECO:0007669"/>
    <property type="project" value="UniProtKB-EC"/>
</dbReference>
<keyword evidence="1" id="KW-0418">Kinase</keyword>
<evidence type="ECO:0000313" key="1">
    <source>
        <dbReference type="EMBL" id="TNJ53902.1"/>
    </source>
</evidence>
<gene>
    <name evidence="1" type="ORF">FE784_40190</name>
</gene>
<dbReference type="AlphaFoldDB" id="A0A5C4SVK7"/>
<dbReference type="EC" id="2.7.1.25" evidence="1"/>
<name>A0A5C4SVK7_9BACL</name>
<reference evidence="1 2" key="1">
    <citation type="submission" date="2019-05" db="EMBL/GenBank/DDBJ databases">
        <title>We sequenced the genome of Paenibacillus hemerocallicola KCTC 33185 for further insight into its adaptation and study the phylogeny of Paenibacillus.</title>
        <authorList>
            <person name="Narsing Rao M.P."/>
        </authorList>
    </citation>
    <scope>NUCLEOTIDE SEQUENCE [LARGE SCALE GENOMIC DNA]</scope>
    <source>
        <strain evidence="1 2">KCTC 33185</strain>
    </source>
</reference>
<keyword evidence="1" id="KW-0808">Transferase</keyword>
<proteinExistence type="predicted"/>
<sequence length="190" mass="21602">MKWGRRNERAMTMERPGIYLVTGIMASGKSTVAQLLSERFEKSVHLRGDLFRRMIVNNRKEINPNLGKVEADQLLLRYRLAAQAADTYVQAGFTVVVQDVVIGPMLLDFISYIHSRPLYVVVLCPNPTVVARREEARSKKGYGNWTVEALDAVLRNETPRIGMWLDSSEWTPEQTVAEIMAKSHKEALLK</sequence>
<organism evidence="1 2">
    <name type="scientific">Paenibacillus hemerocallicola</name>
    <dbReference type="NCBI Taxonomy" id="1172614"/>
    <lineage>
        <taxon>Bacteria</taxon>
        <taxon>Bacillati</taxon>
        <taxon>Bacillota</taxon>
        <taxon>Bacilli</taxon>
        <taxon>Bacillales</taxon>
        <taxon>Paenibacillaceae</taxon>
        <taxon>Paenibacillus</taxon>
    </lineage>
</organism>
<dbReference type="RefSeq" id="WP_139607918.1">
    <property type="nucleotide sequence ID" value="NZ_VDCQ01000133.1"/>
</dbReference>
<dbReference type="Proteomes" id="UP000307943">
    <property type="component" value="Unassembled WGS sequence"/>
</dbReference>